<dbReference type="PANTHER" id="PTHR35795">
    <property type="entry name" value="SLR1885 PROTEIN"/>
    <property type="match status" value="1"/>
</dbReference>
<proteinExistence type="predicted"/>
<evidence type="ECO:0000256" key="1">
    <source>
        <dbReference type="ARBA" id="ARBA00022801"/>
    </source>
</evidence>
<comment type="caution">
    <text evidence="3">The sequence shown here is derived from an EMBL/GenBank/DDBJ whole genome shotgun (WGS) entry which is preliminary data.</text>
</comment>
<reference evidence="3 4" key="1">
    <citation type="submission" date="2020-08" db="EMBL/GenBank/DDBJ databases">
        <title>A Genomic Blueprint of the Chicken Gut Microbiome.</title>
        <authorList>
            <person name="Gilroy R."/>
            <person name="Ravi A."/>
            <person name="Getino M."/>
            <person name="Pursley I."/>
            <person name="Horton D.L."/>
            <person name="Alikhan N.-F."/>
            <person name="Baker D."/>
            <person name="Gharbi K."/>
            <person name="Hall N."/>
            <person name="Watson M."/>
            <person name="Adriaenssens E.M."/>
            <person name="Foster-Nyarko E."/>
            <person name="Jarju S."/>
            <person name="Secka A."/>
            <person name="Antonio M."/>
            <person name="Oren A."/>
            <person name="Chaudhuri R."/>
            <person name="La Ragione R.M."/>
            <person name="Hildebrand F."/>
            <person name="Pallen M.J."/>
        </authorList>
    </citation>
    <scope>NUCLEOTIDE SEQUENCE [LARGE SCALE GENOMIC DNA]</scope>
    <source>
        <strain evidence="3 4">Sa3CUN1</strain>
    </source>
</reference>
<dbReference type="SMART" id="SM00471">
    <property type="entry name" value="HDc"/>
    <property type="match status" value="1"/>
</dbReference>
<dbReference type="Pfam" id="PF01966">
    <property type="entry name" value="HD"/>
    <property type="match status" value="1"/>
</dbReference>
<keyword evidence="4" id="KW-1185">Reference proteome</keyword>
<dbReference type="InterPro" id="IPR006674">
    <property type="entry name" value="HD_domain"/>
</dbReference>
<sequence length="343" mass="39505">MNVREKMEGFERLTLIKQAQFSSETLGRKNNEEKDSMRTCFMIDRDRILHCKSFRRLKHKTQVYIKTFGDHYRTRLTHTLEVSQVARTIGIGIGLNEQLIEAISLGHDLGHAAFAHNGEEVLNKFLDEGFRHNEQSVRVVEKLEKNGRGLNLSEEVIDGILNHSGLSKNSKNKAKTLEGRVVKVSDKIAYLNHDIDDSIRAGLLSEEELPKEVIKVLGKTHSQRIDTLVKDVIINTTETLNNGVFDIAFSEEVWEAMTELRRFMFKNVYLGDILKIERNKAKFVLENLINYFYTHENELPGIYKEIAKEEGLKRAVSDYISGMSDDYCLNMFNTLFVPKMVIY</sequence>
<accession>A0ABR8Q0U1</accession>
<dbReference type="SUPFAM" id="SSF109604">
    <property type="entry name" value="HD-domain/PDEase-like"/>
    <property type="match status" value="1"/>
</dbReference>
<dbReference type="InterPro" id="IPR003607">
    <property type="entry name" value="HD/PDEase_dom"/>
</dbReference>
<protein>
    <submittedName>
        <fullName evidence="3">Deoxyguanosinetriphosphate triphosphohydrolase</fullName>
    </submittedName>
</protein>
<dbReference type="Proteomes" id="UP000640335">
    <property type="component" value="Unassembled WGS sequence"/>
</dbReference>
<evidence type="ECO:0000313" key="4">
    <source>
        <dbReference type="Proteomes" id="UP000640335"/>
    </source>
</evidence>
<gene>
    <name evidence="3" type="ORF">H9660_02550</name>
</gene>
<dbReference type="InterPro" id="IPR051094">
    <property type="entry name" value="Diverse_Catalytic_Enzymes"/>
</dbReference>
<dbReference type="Pfam" id="PF13286">
    <property type="entry name" value="HD_assoc"/>
    <property type="match status" value="1"/>
</dbReference>
<name>A0ABR8Q0U1_9CLOT</name>
<feature type="domain" description="HD" evidence="2">
    <location>
        <begin position="75"/>
        <end position="191"/>
    </location>
</feature>
<dbReference type="EMBL" id="JACSQZ010000006">
    <property type="protein sequence ID" value="MBD7914017.1"/>
    <property type="molecule type" value="Genomic_DNA"/>
</dbReference>
<dbReference type="RefSeq" id="WP_191748244.1">
    <property type="nucleotide sequence ID" value="NZ_JACSQZ010000006.1"/>
</dbReference>
<keyword evidence="1" id="KW-0378">Hydrolase</keyword>
<dbReference type="NCBIfam" id="NF002327">
    <property type="entry name" value="PRK01286.1-2"/>
    <property type="match status" value="1"/>
</dbReference>
<evidence type="ECO:0000259" key="2">
    <source>
        <dbReference type="PROSITE" id="PS51831"/>
    </source>
</evidence>
<dbReference type="PROSITE" id="PS51831">
    <property type="entry name" value="HD"/>
    <property type="match status" value="1"/>
</dbReference>
<evidence type="ECO:0000313" key="3">
    <source>
        <dbReference type="EMBL" id="MBD7914017.1"/>
    </source>
</evidence>
<organism evidence="3 4">
    <name type="scientific">Clostridium gallinarum</name>
    <dbReference type="NCBI Taxonomy" id="2762246"/>
    <lineage>
        <taxon>Bacteria</taxon>
        <taxon>Bacillati</taxon>
        <taxon>Bacillota</taxon>
        <taxon>Clostridia</taxon>
        <taxon>Eubacteriales</taxon>
        <taxon>Clostridiaceae</taxon>
        <taxon>Clostridium</taxon>
    </lineage>
</organism>
<dbReference type="PANTHER" id="PTHR35795:SF1">
    <property type="entry name" value="BIS(5'-NUCLEOSYL)-TETRAPHOSPHATASE, SYMMETRICAL"/>
    <property type="match status" value="1"/>
</dbReference>
<dbReference type="InterPro" id="IPR026875">
    <property type="entry name" value="PHydrolase_assoc_dom"/>
</dbReference>
<dbReference type="CDD" id="cd00077">
    <property type="entry name" value="HDc"/>
    <property type="match status" value="1"/>
</dbReference>
<dbReference type="Gene3D" id="1.10.3210.10">
    <property type="entry name" value="Hypothetical protein af1432"/>
    <property type="match status" value="1"/>
</dbReference>
<dbReference type="NCBIfam" id="NF002329">
    <property type="entry name" value="PRK01286.1-4"/>
    <property type="match status" value="1"/>
</dbReference>